<evidence type="ECO:0000313" key="6">
    <source>
        <dbReference type="EMBL" id="MBB6340243.1"/>
    </source>
</evidence>
<dbReference type="Gene3D" id="2.40.50.90">
    <property type="match status" value="1"/>
</dbReference>
<dbReference type="PANTHER" id="PTHR12302">
    <property type="entry name" value="EBNA2 BINDING PROTEIN P100"/>
    <property type="match status" value="1"/>
</dbReference>
<keyword evidence="1" id="KW-0540">Nuclease</keyword>
<dbReference type="GO" id="GO:0004519">
    <property type="term" value="F:endonuclease activity"/>
    <property type="evidence" value="ECO:0007669"/>
    <property type="project" value="UniProtKB-KW"/>
</dbReference>
<dbReference type="SMART" id="SM00318">
    <property type="entry name" value="SNc"/>
    <property type="match status" value="1"/>
</dbReference>
<feature type="chain" id="PRO_5031456421" evidence="4">
    <location>
        <begin position="28"/>
        <end position="266"/>
    </location>
</feature>
<sequence>MGCSVLLKKASLVGAFFVSAIWLGAAAAVCLEPSAGQEARVERAVDGDTLKLVDGRSVRLIGVNAPELAHHGRPAEPLAQKAQQRLAELLRHSGQRVRLVNGQQARDHYGRVLAHAFDARGRNLEEQLLAEGLGFMVALAPNVALADCQAQAEQQARASRVGVWRSSPQRQASQLAQGGFALLQGKVERVDRNRGGLWLEMVGPLVIQVPGKQLKHFAAADLEALTGREIEVRGWAIDRARRGGLKPGQARWLLQISHPRMLEVQP</sequence>
<reference evidence="6 7" key="1">
    <citation type="submission" date="2020-08" db="EMBL/GenBank/DDBJ databases">
        <title>Functional genomics of gut bacteria from endangered species of beetles.</title>
        <authorList>
            <person name="Carlos-Shanley C."/>
        </authorList>
    </citation>
    <scope>NUCLEOTIDE SEQUENCE [LARGE SCALE GENOMIC DNA]</scope>
    <source>
        <strain evidence="6 7">S00202</strain>
    </source>
</reference>
<feature type="domain" description="TNase-like" evidence="5">
    <location>
        <begin position="35"/>
        <end position="166"/>
    </location>
</feature>
<evidence type="ECO:0000256" key="2">
    <source>
        <dbReference type="ARBA" id="ARBA00022759"/>
    </source>
</evidence>
<dbReference type="Pfam" id="PF00565">
    <property type="entry name" value="SNase"/>
    <property type="match status" value="1"/>
</dbReference>
<dbReference type="PROSITE" id="PS50830">
    <property type="entry name" value="TNASE_3"/>
    <property type="match status" value="1"/>
</dbReference>
<keyword evidence="4" id="KW-0732">Signal</keyword>
<evidence type="ECO:0000256" key="1">
    <source>
        <dbReference type="ARBA" id="ARBA00022722"/>
    </source>
</evidence>
<proteinExistence type="predicted"/>
<evidence type="ECO:0000259" key="5">
    <source>
        <dbReference type="PROSITE" id="PS50830"/>
    </source>
</evidence>
<dbReference type="InterPro" id="IPR016071">
    <property type="entry name" value="Staphylococal_nuclease_OB-fold"/>
</dbReference>
<keyword evidence="3" id="KW-0378">Hydrolase</keyword>
<feature type="signal peptide" evidence="4">
    <location>
        <begin position="1"/>
        <end position="27"/>
    </location>
</feature>
<name>A0A7X0BPL8_9PSED</name>
<dbReference type="EMBL" id="JACHLL010000001">
    <property type="protein sequence ID" value="MBB6340243.1"/>
    <property type="molecule type" value="Genomic_DNA"/>
</dbReference>
<protein>
    <submittedName>
        <fullName evidence="6">Endonuclease YncB(Thermonuclease family)</fullName>
    </submittedName>
</protein>
<evidence type="ECO:0000256" key="3">
    <source>
        <dbReference type="ARBA" id="ARBA00022801"/>
    </source>
</evidence>
<dbReference type="SUPFAM" id="SSF50199">
    <property type="entry name" value="Staphylococcal nuclease"/>
    <property type="match status" value="1"/>
</dbReference>
<dbReference type="GO" id="GO:0016787">
    <property type="term" value="F:hydrolase activity"/>
    <property type="evidence" value="ECO:0007669"/>
    <property type="project" value="UniProtKB-KW"/>
</dbReference>
<dbReference type="Proteomes" id="UP000557193">
    <property type="component" value="Unassembled WGS sequence"/>
</dbReference>
<dbReference type="InterPro" id="IPR035437">
    <property type="entry name" value="SNase_OB-fold_sf"/>
</dbReference>
<comment type="caution">
    <text evidence="6">The sequence shown here is derived from an EMBL/GenBank/DDBJ whole genome shotgun (WGS) entry which is preliminary data.</text>
</comment>
<accession>A0A7X0BPL8</accession>
<keyword evidence="7" id="KW-1185">Reference proteome</keyword>
<keyword evidence="2 6" id="KW-0255">Endonuclease</keyword>
<dbReference type="PANTHER" id="PTHR12302:SF3">
    <property type="entry name" value="SERINE_THREONINE-PROTEIN KINASE 31"/>
    <property type="match status" value="1"/>
</dbReference>
<evidence type="ECO:0000313" key="7">
    <source>
        <dbReference type="Proteomes" id="UP000557193"/>
    </source>
</evidence>
<dbReference type="RefSeq" id="WP_184680166.1">
    <property type="nucleotide sequence ID" value="NZ_JACHLL010000001.1"/>
</dbReference>
<organism evidence="6 7">
    <name type="scientific">Pseudomonas fluvialis</name>
    <dbReference type="NCBI Taxonomy" id="1793966"/>
    <lineage>
        <taxon>Bacteria</taxon>
        <taxon>Pseudomonadati</taxon>
        <taxon>Pseudomonadota</taxon>
        <taxon>Gammaproteobacteria</taxon>
        <taxon>Pseudomonadales</taxon>
        <taxon>Pseudomonadaceae</taxon>
        <taxon>Pseudomonas</taxon>
    </lineage>
</organism>
<gene>
    <name evidence="6" type="ORF">HNP49_000393</name>
</gene>
<evidence type="ECO:0000256" key="4">
    <source>
        <dbReference type="SAM" id="SignalP"/>
    </source>
</evidence>
<dbReference type="AlphaFoldDB" id="A0A7X0BPL8"/>